<dbReference type="Gene3D" id="3.40.830.10">
    <property type="entry name" value="LigB-like"/>
    <property type="match status" value="1"/>
</dbReference>
<sequence>MQNLSRKPIVSGRFYPDNAQELGGVVKRFLEVKSGVVIPEKPSLMTIIPHAGYLFSGVVAGATLGTAHLEKNCILLGPNHTGRGEALSVWPGGEWLSPLGAVPVNSSLAKAIIDAKLGFVADTEAHLGEHSLEVTLPFIQEKLCIQDKGICIPPHIVPICVASVDFETLKKAGQGLGKLIKKYNAQHSSPVSLIVSSDMSHYVSAKEASRLDSLALNEVLSLDPKGLFDVVNREKISMCGVAPAVLGLFAALELGASKAYKVAYTNSGETGSSFGATMDSVVGYAGIIVQ</sequence>
<keyword evidence="3" id="KW-1185">Reference proteome</keyword>
<organism evidence="2 3">
    <name type="scientific">Desulfovibrio litoralis DSM 11393</name>
    <dbReference type="NCBI Taxonomy" id="1121455"/>
    <lineage>
        <taxon>Bacteria</taxon>
        <taxon>Pseudomonadati</taxon>
        <taxon>Thermodesulfobacteriota</taxon>
        <taxon>Desulfovibrionia</taxon>
        <taxon>Desulfovibrionales</taxon>
        <taxon>Desulfovibrionaceae</taxon>
        <taxon>Desulfovibrio</taxon>
    </lineage>
</organism>
<evidence type="ECO:0000313" key="3">
    <source>
        <dbReference type="Proteomes" id="UP000186469"/>
    </source>
</evidence>
<evidence type="ECO:0000256" key="1">
    <source>
        <dbReference type="ARBA" id="ARBA00006315"/>
    </source>
</evidence>
<dbReference type="AlphaFoldDB" id="A0A1M7SCD8"/>
<evidence type="ECO:0000313" key="2">
    <source>
        <dbReference type="EMBL" id="SHN56161.1"/>
    </source>
</evidence>
<dbReference type="OrthoDB" id="9785549at2"/>
<protein>
    <recommendedName>
        <fullName evidence="4">MEMO1 family protein</fullName>
    </recommendedName>
</protein>
<dbReference type="PANTHER" id="PTHR11060:SF0">
    <property type="entry name" value="PROTEIN MEMO1"/>
    <property type="match status" value="1"/>
</dbReference>
<evidence type="ECO:0008006" key="4">
    <source>
        <dbReference type="Google" id="ProtNLM"/>
    </source>
</evidence>
<proteinExistence type="inferred from homology"/>
<dbReference type="Pfam" id="PF01875">
    <property type="entry name" value="Memo"/>
    <property type="match status" value="1"/>
</dbReference>
<dbReference type="STRING" id="1121455.SAMN02745728_00757"/>
<dbReference type="PANTHER" id="PTHR11060">
    <property type="entry name" value="PROTEIN MEMO1"/>
    <property type="match status" value="1"/>
</dbReference>
<name>A0A1M7SCD8_9BACT</name>
<dbReference type="RefSeq" id="WP_072696448.1">
    <property type="nucleotide sequence ID" value="NZ_FRDI01000003.1"/>
</dbReference>
<dbReference type="EMBL" id="FRDI01000003">
    <property type="protein sequence ID" value="SHN56161.1"/>
    <property type="molecule type" value="Genomic_DNA"/>
</dbReference>
<dbReference type="CDD" id="cd07361">
    <property type="entry name" value="MEMO_like"/>
    <property type="match status" value="1"/>
</dbReference>
<gene>
    <name evidence="2" type="ORF">SAMN02745728_00757</name>
</gene>
<dbReference type="NCBIfam" id="TIGR04336">
    <property type="entry name" value="AmmeMemoSam_B"/>
    <property type="match status" value="1"/>
</dbReference>
<comment type="similarity">
    <text evidence="1">Belongs to the MEMO1 family.</text>
</comment>
<reference evidence="2 3" key="1">
    <citation type="submission" date="2016-12" db="EMBL/GenBank/DDBJ databases">
        <authorList>
            <person name="Song W.-J."/>
            <person name="Kurnit D.M."/>
        </authorList>
    </citation>
    <scope>NUCLEOTIDE SEQUENCE [LARGE SCALE GENOMIC DNA]</scope>
    <source>
        <strain evidence="2 3">DSM 11393</strain>
    </source>
</reference>
<dbReference type="Proteomes" id="UP000186469">
    <property type="component" value="Unassembled WGS sequence"/>
</dbReference>
<dbReference type="InterPro" id="IPR002737">
    <property type="entry name" value="MEMO1_fam"/>
</dbReference>
<accession>A0A1M7SCD8</accession>